<evidence type="ECO:0000256" key="6">
    <source>
        <dbReference type="ARBA" id="ARBA00022989"/>
    </source>
</evidence>
<organism evidence="11 12">
    <name type="scientific">Nonlabens tegetincola</name>
    <dbReference type="NCBI Taxonomy" id="323273"/>
    <lineage>
        <taxon>Bacteria</taxon>
        <taxon>Pseudomonadati</taxon>
        <taxon>Bacteroidota</taxon>
        <taxon>Flavobacteriia</taxon>
        <taxon>Flavobacteriales</taxon>
        <taxon>Flavobacteriaceae</taxon>
        <taxon>Nonlabens</taxon>
    </lineage>
</organism>
<feature type="transmembrane region" description="Helical" evidence="9">
    <location>
        <begin position="466"/>
        <end position="485"/>
    </location>
</feature>
<dbReference type="GO" id="GO:0005886">
    <property type="term" value="C:plasma membrane"/>
    <property type="evidence" value="ECO:0007669"/>
    <property type="project" value="UniProtKB-SubCell"/>
</dbReference>
<keyword evidence="3" id="KW-0050">Antiport</keyword>
<feature type="transmembrane region" description="Helical" evidence="9">
    <location>
        <begin position="274"/>
        <end position="294"/>
    </location>
</feature>
<dbReference type="AlphaFoldDB" id="A0A090Q5E4"/>
<keyword evidence="5 9" id="KW-0812">Transmembrane</keyword>
<dbReference type="InterPro" id="IPR018461">
    <property type="entry name" value="Na/H_Antiport_NhaC-like_C"/>
</dbReference>
<evidence type="ECO:0000256" key="1">
    <source>
        <dbReference type="ARBA" id="ARBA00004651"/>
    </source>
</evidence>
<keyword evidence="4" id="KW-1003">Cell membrane</keyword>
<evidence type="ECO:0000256" key="7">
    <source>
        <dbReference type="ARBA" id="ARBA00023136"/>
    </source>
</evidence>
<evidence type="ECO:0000256" key="9">
    <source>
        <dbReference type="SAM" id="Phobius"/>
    </source>
</evidence>
<evidence type="ECO:0000259" key="10">
    <source>
        <dbReference type="Pfam" id="PF03553"/>
    </source>
</evidence>
<feature type="transmembrane region" description="Helical" evidence="9">
    <location>
        <begin position="20"/>
        <end position="41"/>
    </location>
</feature>
<feature type="domain" description="Na+/H+ antiporter NhaC-like C-terminal" evidence="10">
    <location>
        <begin position="176"/>
        <end position="295"/>
    </location>
</feature>
<feature type="transmembrane region" description="Helical" evidence="9">
    <location>
        <begin position="207"/>
        <end position="228"/>
    </location>
</feature>
<feature type="transmembrane region" description="Helical" evidence="9">
    <location>
        <begin position="548"/>
        <end position="568"/>
    </location>
</feature>
<sequence>MESQNINQEDEKIIENRELSIFEALIPVIALVLMLAVNVYLYGDNSLGGSNQFVLLLGAAVAGIVGSFNGVSYKKMVEEVAQNIKSTTGAILILLMVGALAGTWLLSGIIPTMIYYGLDLLNPSIFLTACVIICAVISISTGSSWTTSATVGIALIGIAGALDISAGMTAGAVLSGAYFGDKLSPLSDTTNLAPAMAGTDLFTHIKYMTYTTVPTILVTLFVFMFIGFTIDSAGDVDVSEYQAAIDATFNTSAWLFLVPIIVIAMIVKKVSPLIALLLGTLLAGVFALIFQNHIVYENGLKYQITEIQDEFKSYVEWDNTSSNNFQNPGTYTLQPVEDSDVVLSEPVVFNLPSGGENDSFTTNKTVTILQDDVELGTLELSAVPTGYAATAYFAIMDAITVSTSVDPITNNTKIKDKLTGLFEGKGMESMLGTIWLIVCAMVFGGVMDAIGALARISRALLHLFDSVFGLFASTVVSCLAINVTASDQYLALVVPGKMYAKAYKDKGLASENLSRTLEDSGTVTSVLIPWNTCGAYQSSTLGVDVKDYFVYAIFNWLSPFMTLLFAAFRIKIRQLTGKQPTLDTIGED</sequence>
<evidence type="ECO:0000313" key="11">
    <source>
        <dbReference type="EMBL" id="GAK97402.1"/>
    </source>
</evidence>
<evidence type="ECO:0000256" key="3">
    <source>
        <dbReference type="ARBA" id="ARBA00022449"/>
    </source>
</evidence>
<comment type="caution">
    <text evidence="11">The sequence shown here is derived from an EMBL/GenBank/DDBJ whole genome shotgun (WGS) entry which is preliminary data.</text>
</comment>
<feature type="transmembrane region" description="Helical" evidence="9">
    <location>
        <begin position="91"/>
        <end position="118"/>
    </location>
</feature>
<evidence type="ECO:0000256" key="8">
    <source>
        <dbReference type="ARBA" id="ARBA00038435"/>
    </source>
</evidence>
<evidence type="ECO:0000256" key="4">
    <source>
        <dbReference type="ARBA" id="ARBA00022475"/>
    </source>
</evidence>
<dbReference type="EMBL" id="BBML01000005">
    <property type="protein sequence ID" value="GAK97402.1"/>
    <property type="molecule type" value="Genomic_DNA"/>
</dbReference>
<dbReference type="PANTHER" id="PTHR33451:SF3">
    <property type="entry name" value="MALATE-2H(+)_NA(+)-LACTATE ANTIPORTER"/>
    <property type="match status" value="1"/>
</dbReference>
<protein>
    <submittedName>
        <fullName evidence="11">Na+/H+ antiporter NhaC</fullName>
    </submittedName>
</protein>
<reference evidence="11" key="1">
    <citation type="journal article" date="2014" name="Genome Announc.">
        <title>Draft Genome Sequences of Marine Flavobacterium Nonlabens Strains NR17, NR24, NR27, NR32, NR33, and Ara13.</title>
        <authorList>
            <person name="Nakanishi M."/>
            <person name="Meirelles P."/>
            <person name="Suzuki R."/>
            <person name="Takatani N."/>
            <person name="Mino S."/>
            <person name="Suda W."/>
            <person name="Oshima K."/>
            <person name="Hattori M."/>
            <person name="Ohkuma M."/>
            <person name="Hosokawa M."/>
            <person name="Miyashita K."/>
            <person name="Thompson F.L."/>
            <person name="Niwa A."/>
            <person name="Sawabe T."/>
            <person name="Sawabe T."/>
        </authorList>
    </citation>
    <scope>NUCLEOTIDE SEQUENCE [LARGE SCALE GENOMIC DNA]</scope>
    <source>
        <strain evidence="11">JCM 19294</strain>
    </source>
</reference>
<dbReference type="GO" id="GO:0015297">
    <property type="term" value="F:antiporter activity"/>
    <property type="evidence" value="ECO:0007669"/>
    <property type="project" value="UniProtKB-KW"/>
</dbReference>
<keyword evidence="12" id="KW-1185">Reference proteome</keyword>
<feature type="domain" description="Na+/H+ antiporter NhaC-like C-terminal" evidence="10">
    <location>
        <begin position="394"/>
        <end position="568"/>
    </location>
</feature>
<dbReference type="PANTHER" id="PTHR33451">
    <property type="entry name" value="MALATE-2H(+)/NA(+)-LACTATE ANTIPORTER"/>
    <property type="match status" value="1"/>
</dbReference>
<dbReference type="Proteomes" id="UP000029221">
    <property type="component" value="Unassembled WGS sequence"/>
</dbReference>
<gene>
    <name evidence="11" type="ORF">JCM19294_1448</name>
</gene>
<dbReference type="Pfam" id="PF03553">
    <property type="entry name" value="Na_H_antiporter"/>
    <property type="match status" value="2"/>
</dbReference>
<name>A0A090Q5E4_9FLAO</name>
<comment type="similarity">
    <text evidence="8">Belongs to the NhaC Na(+)/H(+) (TC 2.A.35) antiporter family.</text>
</comment>
<dbReference type="RefSeq" id="WP_042279011.1">
    <property type="nucleotide sequence ID" value="NZ_BBML01000005.1"/>
</dbReference>
<feature type="transmembrane region" description="Helical" evidence="9">
    <location>
        <begin position="125"/>
        <end position="145"/>
    </location>
</feature>
<dbReference type="InterPro" id="IPR052180">
    <property type="entry name" value="NhaC_Na-H+_Antiporter"/>
</dbReference>
<dbReference type="eggNOG" id="COG1757">
    <property type="taxonomic scope" value="Bacteria"/>
</dbReference>
<feature type="transmembrane region" description="Helical" evidence="9">
    <location>
        <begin position="248"/>
        <end position="267"/>
    </location>
</feature>
<evidence type="ECO:0000256" key="2">
    <source>
        <dbReference type="ARBA" id="ARBA00022448"/>
    </source>
</evidence>
<comment type="subcellular location">
    <subcellularLocation>
        <location evidence="1">Cell membrane</location>
        <topology evidence="1">Multi-pass membrane protein</topology>
    </subcellularLocation>
</comment>
<evidence type="ECO:0000256" key="5">
    <source>
        <dbReference type="ARBA" id="ARBA00022692"/>
    </source>
</evidence>
<keyword evidence="6 9" id="KW-1133">Transmembrane helix</keyword>
<keyword evidence="7 9" id="KW-0472">Membrane</keyword>
<feature type="transmembrane region" description="Helical" evidence="9">
    <location>
        <begin position="53"/>
        <end position="71"/>
    </location>
</feature>
<keyword evidence="2" id="KW-0813">Transport</keyword>
<accession>A0A090Q5E4</accession>
<dbReference type="STRING" id="319236.BST91_02220"/>
<proteinExistence type="inferred from homology"/>
<evidence type="ECO:0000313" key="12">
    <source>
        <dbReference type="Proteomes" id="UP000029221"/>
    </source>
</evidence>
<feature type="transmembrane region" description="Helical" evidence="9">
    <location>
        <begin position="434"/>
        <end position="454"/>
    </location>
</feature>